<dbReference type="PANTHER" id="PTHR43080:SF2">
    <property type="entry name" value="CBS DOMAIN-CONTAINING PROTEIN"/>
    <property type="match status" value="1"/>
</dbReference>
<name>A0A081S306_9ARCH</name>
<dbReference type="PANTHER" id="PTHR43080">
    <property type="entry name" value="CBS DOMAIN-CONTAINING PROTEIN CBSX3, MITOCHONDRIAL"/>
    <property type="match status" value="1"/>
</dbReference>
<dbReference type="Proteomes" id="UP000028027">
    <property type="component" value="Unassembled WGS sequence"/>
</dbReference>
<protein>
    <submittedName>
        <fullName evidence="4">Homoserine O-acetyltransferase protein</fullName>
        <ecNumber evidence="4">2.3.1.31</ecNumber>
    </submittedName>
</protein>
<dbReference type="InterPro" id="IPR051257">
    <property type="entry name" value="Diverse_CBS-Domain"/>
</dbReference>
<gene>
    <name evidence="4" type="ORF">AAA799E16_02054</name>
</gene>
<dbReference type="PROSITE" id="PS51371">
    <property type="entry name" value="CBS"/>
    <property type="match status" value="1"/>
</dbReference>
<evidence type="ECO:0000256" key="1">
    <source>
        <dbReference type="ARBA" id="ARBA00023122"/>
    </source>
</evidence>
<keyword evidence="4" id="KW-0012">Acyltransferase</keyword>
<dbReference type="InterPro" id="IPR046342">
    <property type="entry name" value="CBS_dom_sf"/>
</dbReference>
<evidence type="ECO:0000259" key="3">
    <source>
        <dbReference type="PROSITE" id="PS51371"/>
    </source>
</evidence>
<dbReference type="GO" id="GO:0004414">
    <property type="term" value="F:homoserine O-acetyltransferase activity"/>
    <property type="evidence" value="ECO:0007669"/>
    <property type="project" value="UniProtKB-EC"/>
</dbReference>
<dbReference type="Gene3D" id="3.10.580.10">
    <property type="entry name" value="CBS-domain"/>
    <property type="match status" value="1"/>
</dbReference>
<feature type="domain" description="CBS" evidence="3">
    <location>
        <begin position="79"/>
        <end position="133"/>
    </location>
</feature>
<keyword evidence="4" id="KW-0808">Transferase</keyword>
<organism evidence="4 5">
    <name type="scientific">Marine Group I thaumarchaeote SCGC AAA799-E16</name>
    <dbReference type="NCBI Taxonomy" id="1502292"/>
    <lineage>
        <taxon>Archaea</taxon>
        <taxon>Nitrososphaerota</taxon>
        <taxon>Marine Group I</taxon>
    </lineage>
</organism>
<dbReference type="EC" id="2.3.1.31" evidence="4"/>
<proteinExistence type="predicted"/>
<dbReference type="EMBL" id="JNVL01000135">
    <property type="protein sequence ID" value="KER05309.1"/>
    <property type="molecule type" value="Genomic_DNA"/>
</dbReference>
<dbReference type="PATRIC" id="fig|1502292.3.peg.1850"/>
<evidence type="ECO:0000313" key="4">
    <source>
        <dbReference type="EMBL" id="KER05309.1"/>
    </source>
</evidence>
<dbReference type="InterPro" id="IPR000644">
    <property type="entry name" value="CBS_dom"/>
</dbReference>
<dbReference type="AlphaFoldDB" id="A0A081S306"/>
<dbReference type="SMART" id="SM00116">
    <property type="entry name" value="CBS"/>
    <property type="match status" value="1"/>
</dbReference>
<dbReference type="SUPFAM" id="SSF54631">
    <property type="entry name" value="CBS-domain pair"/>
    <property type="match status" value="1"/>
</dbReference>
<feature type="non-terminal residue" evidence="4">
    <location>
        <position position="1"/>
    </location>
</feature>
<comment type="caution">
    <text evidence="4">The sequence shown here is derived from an EMBL/GenBank/DDBJ whole genome shotgun (WGS) entry which is preliminary data.</text>
</comment>
<keyword evidence="1 2" id="KW-0129">CBS domain</keyword>
<sequence>YKIVLKMIDEKISRIIIRNHDDVPVGIITFRDLFELALKQGNFEEVLDNTDPVISVIFPRKGFISESGFGNSVKAEDIMSKDIVSVNYDDDLAKTGNLLLEKNINGVGVLSQHGNIVGILSKTDIVKAIAFMK</sequence>
<evidence type="ECO:0000313" key="5">
    <source>
        <dbReference type="Proteomes" id="UP000028027"/>
    </source>
</evidence>
<evidence type="ECO:0000256" key="2">
    <source>
        <dbReference type="PROSITE-ProRule" id="PRU00703"/>
    </source>
</evidence>
<accession>A0A081S306</accession>
<reference evidence="4 5" key="1">
    <citation type="submission" date="2014-06" db="EMBL/GenBank/DDBJ databases">
        <authorList>
            <person name="Ngugi D.K."/>
            <person name="Blom J."/>
            <person name="Alam I."/>
            <person name="Rashid M."/>
            <person name="Ba Alawi W."/>
            <person name="Zhang G."/>
            <person name="Hikmawan T."/>
            <person name="Guan Y."/>
            <person name="Antunes A."/>
            <person name="Siam R."/>
            <person name="Eldorry H."/>
            <person name="Bajic V."/>
            <person name="Stingl U."/>
        </authorList>
    </citation>
    <scope>NUCLEOTIDE SEQUENCE [LARGE SCALE GENOMIC DNA]</scope>
    <source>
        <strain evidence="4">SCGC AAA799-E16</strain>
    </source>
</reference>
<dbReference type="Pfam" id="PF00571">
    <property type="entry name" value="CBS"/>
    <property type="match status" value="2"/>
</dbReference>
<dbReference type="CDD" id="cd02205">
    <property type="entry name" value="CBS_pair_SF"/>
    <property type="match status" value="1"/>
</dbReference>
<keyword evidence="5" id="KW-1185">Reference proteome</keyword>